<dbReference type="eggNOG" id="KOG4643">
    <property type="taxonomic scope" value="Eukaryota"/>
</dbReference>
<gene>
    <name evidence="2" type="ORF">CAEBREN_18092</name>
</gene>
<dbReference type="OrthoDB" id="10254988at2759"/>
<name>G0P075_CAEBE</name>
<feature type="compositionally biased region" description="Basic and acidic residues" evidence="1">
    <location>
        <begin position="61"/>
        <end position="70"/>
    </location>
</feature>
<evidence type="ECO:0000256" key="1">
    <source>
        <dbReference type="SAM" id="MobiDB-lite"/>
    </source>
</evidence>
<feature type="compositionally biased region" description="Low complexity" evidence="1">
    <location>
        <begin position="34"/>
        <end position="44"/>
    </location>
</feature>
<evidence type="ECO:0000313" key="3">
    <source>
        <dbReference type="Proteomes" id="UP000008068"/>
    </source>
</evidence>
<protein>
    <submittedName>
        <fullName evidence="2">Uncharacterized protein</fullName>
    </submittedName>
</protein>
<evidence type="ECO:0000313" key="2">
    <source>
        <dbReference type="EMBL" id="EGT41620.1"/>
    </source>
</evidence>
<dbReference type="EMBL" id="GL379996">
    <property type="protein sequence ID" value="EGT41620.1"/>
    <property type="molecule type" value="Genomic_DNA"/>
</dbReference>
<dbReference type="STRING" id="135651.G0P075"/>
<organism evidence="3">
    <name type="scientific">Caenorhabditis brenneri</name>
    <name type="common">Nematode worm</name>
    <dbReference type="NCBI Taxonomy" id="135651"/>
    <lineage>
        <taxon>Eukaryota</taxon>
        <taxon>Metazoa</taxon>
        <taxon>Ecdysozoa</taxon>
        <taxon>Nematoda</taxon>
        <taxon>Chromadorea</taxon>
        <taxon>Rhabditida</taxon>
        <taxon>Rhabditina</taxon>
        <taxon>Rhabditomorpha</taxon>
        <taxon>Rhabditoidea</taxon>
        <taxon>Rhabditidae</taxon>
        <taxon>Peloderinae</taxon>
        <taxon>Caenorhabditis</taxon>
    </lineage>
</organism>
<feature type="compositionally biased region" description="Pro residues" evidence="1">
    <location>
        <begin position="45"/>
        <end position="59"/>
    </location>
</feature>
<dbReference type="InParanoid" id="G0P075"/>
<sequence length="153" mass="17180">MGGSVRIPTRRYMNDHENQNMSTPFLPPRAPIIRNTPTTSSLRSRPPPPPYNPRGPGPRAPYREADDSPSRRGNLSSNFEPIAHSTPNSSLLMNNSPDRRVVAEGEKRDIVRDKDERVDKTLSYYENVHLPPNSDAPDGKANESTIWLEYGCV</sequence>
<dbReference type="HOGENOM" id="CLU_1714891_0_0_1"/>
<proteinExistence type="predicted"/>
<feature type="region of interest" description="Disordered" evidence="1">
    <location>
        <begin position="1"/>
        <end position="100"/>
    </location>
</feature>
<feature type="compositionally biased region" description="Polar residues" evidence="1">
    <location>
        <begin position="71"/>
        <end position="96"/>
    </location>
</feature>
<dbReference type="Proteomes" id="UP000008068">
    <property type="component" value="Unassembled WGS sequence"/>
</dbReference>
<reference evidence="3" key="1">
    <citation type="submission" date="2011-07" db="EMBL/GenBank/DDBJ databases">
        <authorList>
            <consortium name="Caenorhabditis brenneri Sequencing and Analysis Consortium"/>
            <person name="Wilson R.K."/>
        </authorList>
    </citation>
    <scope>NUCLEOTIDE SEQUENCE [LARGE SCALE GENOMIC DNA]</scope>
    <source>
        <strain evidence="3">PB2801</strain>
    </source>
</reference>
<keyword evidence="3" id="KW-1185">Reference proteome</keyword>
<dbReference type="AlphaFoldDB" id="G0P075"/>
<accession>G0P075</accession>
<dbReference type="OMA" id="MNDHENQ"/>